<comment type="caution">
    <text evidence="1">The sequence shown here is derived from an EMBL/GenBank/DDBJ whole genome shotgun (WGS) entry which is preliminary data.</text>
</comment>
<evidence type="ECO:0000313" key="2">
    <source>
        <dbReference type="Proteomes" id="UP001456562"/>
    </source>
</evidence>
<organism evidence="1 2">
    <name type="scientific">Streptomyces microflavus</name>
    <name type="common">Streptomyces lipmanii</name>
    <dbReference type="NCBI Taxonomy" id="1919"/>
    <lineage>
        <taxon>Bacteria</taxon>
        <taxon>Bacillati</taxon>
        <taxon>Actinomycetota</taxon>
        <taxon>Actinomycetes</taxon>
        <taxon>Kitasatosporales</taxon>
        <taxon>Streptomycetaceae</taxon>
        <taxon>Streptomyces</taxon>
    </lineage>
</organism>
<name>A0ABV1QAX9_STRMI</name>
<accession>A0ABV1QAX9</accession>
<gene>
    <name evidence="1" type="ORF">ABR748_29485</name>
</gene>
<keyword evidence="2" id="KW-1185">Reference proteome</keyword>
<reference evidence="1 2" key="1">
    <citation type="submission" date="2024-01" db="EMBL/GenBank/DDBJ databases">
        <title>Metagenomic exploration of the rhizosphere soil microbial community and their significance in facilitating the development of wild simulated ginseng.</title>
        <authorList>
            <person name="Huang J."/>
        </authorList>
    </citation>
    <scope>NUCLEOTIDE SEQUENCE [LARGE SCALE GENOMIC DNA]</scope>
    <source>
        <strain evidence="1 2">WY141</strain>
    </source>
</reference>
<dbReference type="EMBL" id="JBEJUE010000034">
    <property type="protein sequence ID" value="MER0428321.1"/>
    <property type="molecule type" value="Genomic_DNA"/>
</dbReference>
<proteinExistence type="predicted"/>
<dbReference type="Proteomes" id="UP001456562">
    <property type="component" value="Unassembled WGS sequence"/>
</dbReference>
<protein>
    <submittedName>
        <fullName evidence="1">Uncharacterized protein</fullName>
    </submittedName>
</protein>
<evidence type="ECO:0000313" key="1">
    <source>
        <dbReference type="EMBL" id="MER0428321.1"/>
    </source>
</evidence>
<sequence>MDMQAAAERSDAILDDVLREIRPELRWTHGPTTVGSCDVSRRRVVMTDISASRRGNLLGVVDRFWRTRGYRMTVVNNDAEFPAIYARTSDGFGVRLRIGGQGQAFFQVDTPCVRESEVADSTSQATAPLYEGMELIPRPNIHSDFWSAQTPEVGVTARGD</sequence>
<dbReference type="RefSeq" id="WP_350240565.1">
    <property type="nucleotide sequence ID" value="NZ_JBEJUE010000034.1"/>
</dbReference>